<dbReference type="EC" id="3.5.1.41" evidence="4"/>
<dbReference type="PROSITE" id="PS51677">
    <property type="entry name" value="NODB"/>
    <property type="match status" value="1"/>
</dbReference>
<evidence type="ECO:0000256" key="3">
    <source>
        <dbReference type="ARBA" id="ARBA00023285"/>
    </source>
</evidence>
<dbReference type="PANTHER" id="PTHR10587:SF137">
    <property type="entry name" value="4-DEOXY-4-FORMAMIDO-L-ARABINOSE-PHOSPHOUNDECAPRENOL DEFORMYLASE ARND-RELATED"/>
    <property type="match status" value="1"/>
</dbReference>
<protein>
    <recommendedName>
        <fullName evidence="4">chitin deacetylase</fullName>
        <ecNumber evidence="4">3.5.1.41</ecNumber>
    </recommendedName>
</protein>
<keyword evidence="2" id="KW-0119">Carbohydrate metabolism</keyword>
<dbReference type="InterPro" id="IPR011330">
    <property type="entry name" value="Glyco_hydro/deAcase_b/a-brl"/>
</dbReference>
<sequence>MPLFLLIVASLVILFPLYLIYRPPYLLICYFQRQWPDVLWHVPLPPTRKLMALTIDDSPSEYTDKILEIMKSNGATATFFIIGDQIVSQEHEETLQDLVRNDNELANHALHDEPSRSLSDDELAAQIKTVNARIQEIYTSAQGRNRGIIPRRPPNYFRPGSGFFSSNMRRVVAGLDHRLVLGDVYPHDPVVPFWWVNARHILSMLRPGGIIVCHDRRKWTVPMLRYLLPEMARRGYRVVTVSELLKEA</sequence>
<dbReference type="Pfam" id="PF01522">
    <property type="entry name" value="Polysacc_deac_1"/>
    <property type="match status" value="1"/>
</dbReference>
<evidence type="ECO:0000313" key="8">
    <source>
        <dbReference type="Proteomes" id="UP000319663"/>
    </source>
</evidence>
<evidence type="ECO:0000256" key="1">
    <source>
        <dbReference type="ARBA" id="ARBA00001941"/>
    </source>
</evidence>
<dbReference type="GO" id="GO:0009272">
    <property type="term" value="P:fungal-type cell wall biogenesis"/>
    <property type="evidence" value="ECO:0007669"/>
    <property type="project" value="UniProtKB-ARBA"/>
</dbReference>
<dbReference type="OrthoDB" id="407355at2759"/>
<dbReference type="EMBL" id="VIFY01000240">
    <property type="protein sequence ID" value="TQB68203.1"/>
    <property type="molecule type" value="Genomic_DNA"/>
</dbReference>
<reference evidence="7 8" key="1">
    <citation type="submission" date="2019-06" db="EMBL/GenBank/DDBJ databases">
        <title>Wine fermentation using esterase from Monascus purpureus.</title>
        <authorList>
            <person name="Geng C."/>
            <person name="Zhang Y."/>
        </authorList>
    </citation>
    <scope>NUCLEOTIDE SEQUENCE [LARGE SCALE GENOMIC DNA]</scope>
    <source>
        <strain evidence="7">HQ1</strain>
    </source>
</reference>
<evidence type="ECO:0000259" key="6">
    <source>
        <dbReference type="PROSITE" id="PS51677"/>
    </source>
</evidence>
<keyword evidence="2" id="KW-0146">Chitin degradation</keyword>
<dbReference type="AlphaFoldDB" id="A0A507QK77"/>
<dbReference type="Gene3D" id="3.20.20.370">
    <property type="entry name" value="Glycoside hydrolase/deacetylase"/>
    <property type="match status" value="1"/>
</dbReference>
<comment type="caution">
    <text evidence="7">The sequence shown here is derived from an EMBL/GenBank/DDBJ whole genome shotgun (WGS) entry which is preliminary data.</text>
</comment>
<dbReference type="GO" id="GO:0004099">
    <property type="term" value="F:chitin deacetylase activity"/>
    <property type="evidence" value="ECO:0007669"/>
    <property type="project" value="UniProtKB-EC"/>
</dbReference>
<feature type="domain" description="NodB homology" evidence="6">
    <location>
        <begin position="49"/>
        <end position="239"/>
    </location>
</feature>
<dbReference type="GO" id="GO:0005975">
    <property type="term" value="P:carbohydrate metabolic process"/>
    <property type="evidence" value="ECO:0007669"/>
    <property type="project" value="InterPro"/>
</dbReference>
<dbReference type="InterPro" id="IPR050248">
    <property type="entry name" value="Polysacc_deacetylase_ArnD"/>
</dbReference>
<organism evidence="7 8">
    <name type="scientific">Monascus purpureus</name>
    <name type="common">Red mold</name>
    <name type="synonym">Monascus anka</name>
    <dbReference type="NCBI Taxonomy" id="5098"/>
    <lineage>
        <taxon>Eukaryota</taxon>
        <taxon>Fungi</taxon>
        <taxon>Dikarya</taxon>
        <taxon>Ascomycota</taxon>
        <taxon>Pezizomycotina</taxon>
        <taxon>Eurotiomycetes</taxon>
        <taxon>Eurotiomycetidae</taxon>
        <taxon>Eurotiales</taxon>
        <taxon>Aspergillaceae</taxon>
        <taxon>Monascus</taxon>
    </lineage>
</organism>
<dbReference type="GO" id="GO:0006032">
    <property type="term" value="P:chitin catabolic process"/>
    <property type="evidence" value="ECO:0007669"/>
    <property type="project" value="UniProtKB-KW"/>
</dbReference>
<gene>
    <name evidence="7" type="ORF">MPDQ_003862</name>
</gene>
<proteinExistence type="predicted"/>
<dbReference type="PANTHER" id="PTHR10587">
    <property type="entry name" value="GLYCOSYL TRANSFERASE-RELATED"/>
    <property type="match status" value="1"/>
</dbReference>
<dbReference type="InterPro" id="IPR002509">
    <property type="entry name" value="NODB_dom"/>
</dbReference>
<dbReference type="Proteomes" id="UP000319663">
    <property type="component" value="Unassembled WGS sequence"/>
</dbReference>
<accession>A0A507QK77</accession>
<dbReference type="STRING" id="5098.A0A507QK77"/>
<evidence type="ECO:0000256" key="5">
    <source>
        <dbReference type="ARBA" id="ARBA00048494"/>
    </source>
</evidence>
<keyword evidence="2" id="KW-0624">Polysaccharide degradation</keyword>
<keyword evidence="8" id="KW-1185">Reference proteome</keyword>
<evidence type="ECO:0000256" key="4">
    <source>
        <dbReference type="ARBA" id="ARBA00024056"/>
    </source>
</evidence>
<comment type="cofactor">
    <cofactor evidence="1">
        <name>Co(2+)</name>
        <dbReference type="ChEBI" id="CHEBI:48828"/>
    </cofactor>
</comment>
<dbReference type="SUPFAM" id="SSF88713">
    <property type="entry name" value="Glycoside hydrolase/deacetylase"/>
    <property type="match status" value="1"/>
</dbReference>
<name>A0A507QK77_MONPU</name>
<evidence type="ECO:0000313" key="7">
    <source>
        <dbReference type="EMBL" id="TQB68203.1"/>
    </source>
</evidence>
<dbReference type="CDD" id="cd10958">
    <property type="entry name" value="CE4_NodB_like_2"/>
    <property type="match status" value="1"/>
</dbReference>
<keyword evidence="3" id="KW-0170">Cobalt</keyword>
<evidence type="ECO:0000256" key="2">
    <source>
        <dbReference type="ARBA" id="ARBA00023024"/>
    </source>
</evidence>
<comment type="catalytic activity">
    <reaction evidence="5">
        <text>[(1-&gt;4)-N-acetyl-beta-D-glucosaminyl](n) + n H2O = chitosan + n acetate</text>
        <dbReference type="Rhea" id="RHEA:10464"/>
        <dbReference type="Rhea" id="RHEA-COMP:9593"/>
        <dbReference type="Rhea" id="RHEA-COMP:9597"/>
        <dbReference type="ChEBI" id="CHEBI:15377"/>
        <dbReference type="ChEBI" id="CHEBI:17029"/>
        <dbReference type="ChEBI" id="CHEBI:30089"/>
        <dbReference type="ChEBI" id="CHEBI:57704"/>
        <dbReference type="EC" id="3.5.1.41"/>
    </reaction>
    <physiologicalReaction direction="left-to-right" evidence="5">
        <dbReference type="Rhea" id="RHEA:10465"/>
    </physiologicalReaction>
</comment>